<dbReference type="SUPFAM" id="SSF46955">
    <property type="entry name" value="Putative DNA-binding domain"/>
    <property type="match status" value="1"/>
</dbReference>
<gene>
    <name evidence="2" type="ORF">PQU92_02605</name>
</gene>
<dbReference type="EMBL" id="JAQQKX010000001">
    <property type="protein sequence ID" value="MDC7682148.1"/>
    <property type="molecule type" value="Genomic_DNA"/>
</dbReference>
<proteinExistence type="predicted"/>
<comment type="caution">
    <text evidence="2">The sequence shown here is derived from an EMBL/GenBank/DDBJ whole genome shotgun (WGS) entry which is preliminary data.</text>
</comment>
<dbReference type="RefSeq" id="WP_272746651.1">
    <property type="nucleotide sequence ID" value="NZ_JAQQKX010000001.1"/>
</dbReference>
<dbReference type="InterPro" id="IPR041657">
    <property type="entry name" value="HTH_17"/>
</dbReference>
<accession>A0ABT5HQC6</accession>
<name>A0ABT5HQC6_9CAUL</name>
<organism evidence="2 3">
    <name type="scientific">Asticcacaulis aquaticus</name>
    <dbReference type="NCBI Taxonomy" id="2984212"/>
    <lineage>
        <taxon>Bacteria</taxon>
        <taxon>Pseudomonadati</taxon>
        <taxon>Pseudomonadota</taxon>
        <taxon>Alphaproteobacteria</taxon>
        <taxon>Caulobacterales</taxon>
        <taxon>Caulobacteraceae</taxon>
        <taxon>Asticcacaulis</taxon>
    </lineage>
</organism>
<evidence type="ECO:0000259" key="1">
    <source>
        <dbReference type="Pfam" id="PF12728"/>
    </source>
</evidence>
<keyword evidence="3" id="KW-1185">Reference proteome</keyword>
<evidence type="ECO:0000313" key="2">
    <source>
        <dbReference type="EMBL" id="MDC7682148.1"/>
    </source>
</evidence>
<sequence length="78" mass="8853">MTSDIDRATAAKKGSPFLNTAQAAFYVGLSRRTLERMRKRDIGPRFRKHGNFVRYHIDDLNAWSLEKSNGTLATEPKA</sequence>
<dbReference type="InterPro" id="IPR009061">
    <property type="entry name" value="DNA-bd_dom_put_sf"/>
</dbReference>
<evidence type="ECO:0000313" key="3">
    <source>
        <dbReference type="Proteomes" id="UP001214854"/>
    </source>
</evidence>
<protein>
    <submittedName>
        <fullName evidence="2">Helix-turn-helix domain-containing protein</fullName>
    </submittedName>
</protein>
<reference evidence="2 3" key="1">
    <citation type="submission" date="2023-01" db="EMBL/GenBank/DDBJ databases">
        <title>Novel species of the genus Asticcacaulis isolated from rivers.</title>
        <authorList>
            <person name="Lu H."/>
        </authorList>
    </citation>
    <scope>NUCLEOTIDE SEQUENCE [LARGE SCALE GENOMIC DNA]</scope>
    <source>
        <strain evidence="2 3">BYS171W</strain>
    </source>
</reference>
<feature type="domain" description="Helix-turn-helix" evidence="1">
    <location>
        <begin position="17"/>
        <end position="63"/>
    </location>
</feature>
<dbReference type="Proteomes" id="UP001214854">
    <property type="component" value="Unassembled WGS sequence"/>
</dbReference>
<dbReference type="Pfam" id="PF12728">
    <property type="entry name" value="HTH_17"/>
    <property type="match status" value="1"/>
</dbReference>